<organism evidence="2 3">
    <name type="scientific">Aureobasidium mustum</name>
    <dbReference type="NCBI Taxonomy" id="2773714"/>
    <lineage>
        <taxon>Eukaryota</taxon>
        <taxon>Fungi</taxon>
        <taxon>Dikarya</taxon>
        <taxon>Ascomycota</taxon>
        <taxon>Pezizomycotina</taxon>
        <taxon>Dothideomycetes</taxon>
        <taxon>Dothideomycetidae</taxon>
        <taxon>Dothideales</taxon>
        <taxon>Saccotheciaceae</taxon>
        <taxon>Aureobasidium</taxon>
    </lineage>
</organism>
<feature type="compositionally biased region" description="Basic and acidic residues" evidence="1">
    <location>
        <begin position="39"/>
        <end position="55"/>
    </location>
</feature>
<feature type="region of interest" description="Disordered" evidence="1">
    <location>
        <begin position="63"/>
        <end position="108"/>
    </location>
</feature>
<accession>A0A9N8K9R4</accession>
<dbReference type="EMBL" id="CAIJEO010000013">
    <property type="protein sequence ID" value="CAD0101435.1"/>
    <property type="molecule type" value="Genomic_DNA"/>
</dbReference>
<protein>
    <submittedName>
        <fullName evidence="2">Uncharacterized protein</fullName>
    </submittedName>
</protein>
<comment type="caution">
    <text evidence="2">The sequence shown here is derived from an EMBL/GenBank/DDBJ whole genome shotgun (WGS) entry which is preliminary data.</text>
</comment>
<name>A0A9N8K9R4_9PEZI</name>
<keyword evidence="3" id="KW-1185">Reference proteome</keyword>
<gene>
    <name evidence="2" type="ORF">AWRI4233_LOCUS10260</name>
</gene>
<feature type="region of interest" description="Disordered" evidence="1">
    <location>
        <begin position="39"/>
        <end position="58"/>
    </location>
</feature>
<proteinExistence type="predicted"/>
<evidence type="ECO:0000313" key="2">
    <source>
        <dbReference type="EMBL" id="CAD0101435.1"/>
    </source>
</evidence>
<evidence type="ECO:0000256" key="1">
    <source>
        <dbReference type="SAM" id="MobiDB-lite"/>
    </source>
</evidence>
<evidence type="ECO:0000313" key="3">
    <source>
        <dbReference type="Proteomes" id="UP000714618"/>
    </source>
</evidence>
<dbReference type="OrthoDB" id="3869452at2759"/>
<reference evidence="2" key="1">
    <citation type="submission" date="2020-06" db="EMBL/GenBank/DDBJ databases">
        <authorList>
            <person name="Onetto C."/>
        </authorList>
    </citation>
    <scope>NUCLEOTIDE SEQUENCE</scope>
</reference>
<sequence length="356" mass="41053">MPPKAKKGGLDRNVGLENRLINDFDMPRDMVFRMTKEEQRAELERLEGRAPRPPEETYEELFADARQRNPLPAHAPAPAPAEDTEVADAPAPAEQDDVNPEDDHPMEIDDDETVDRIIQAAESTNDENGWLLQQPMQPPVAGRLAAEAAEILNELLEPINDGIREEINNMPYDQQIVAAQQIMDEQWNLPNTPLPRTTRGIPLTYFPADLRPRADQLPLHLQDLLAGATEHAQPERYNQQREQFRRQIDLDPLLSTNPDVRQWLLNTPNATQHNYLAANTFDRFTMLQDNRMLIRIQNWGQYMALPVSEEYRRNEQMAMQQANLTDYQVWVRSTVRMCWIVWAVRCGLMRMPSTMS</sequence>
<dbReference type="AlphaFoldDB" id="A0A9N8K9R4"/>
<dbReference type="Proteomes" id="UP000714618">
    <property type="component" value="Unassembled WGS sequence"/>
</dbReference>